<organism evidence="11 12">
    <name type="scientific">Dickeya fangzhongdai</name>
    <dbReference type="NCBI Taxonomy" id="1778540"/>
    <lineage>
        <taxon>Bacteria</taxon>
        <taxon>Pseudomonadati</taxon>
        <taxon>Pseudomonadota</taxon>
        <taxon>Gammaproteobacteria</taxon>
        <taxon>Enterobacterales</taxon>
        <taxon>Pectobacteriaceae</taxon>
        <taxon>Dickeya</taxon>
    </lineage>
</organism>
<dbReference type="PANTHER" id="PTHR22914:SF9">
    <property type="entry name" value="CHITIN SYNTHASE 1"/>
    <property type="match status" value="1"/>
</dbReference>
<feature type="transmembrane region" description="Helical" evidence="10">
    <location>
        <begin position="591"/>
        <end position="610"/>
    </location>
</feature>
<evidence type="ECO:0000313" key="11">
    <source>
        <dbReference type="EMBL" id="ATZ93225.1"/>
    </source>
</evidence>
<evidence type="ECO:0000256" key="3">
    <source>
        <dbReference type="ARBA" id="ARBA00022475"/>
    </source>
</evidence>
<keyword evidence="8 10" id="KW-0472">Membrane</keyword>
<gene>
    <name evidence="11" type="ORF">CVE23_04070</name>
</gene>
<dbReference type="Proteomes" id="UP000231901">
    <property type="component" value="Chromosome"/>
</dbReference>
<evidence type="ECO:0000256" key="2">
    <source>
        <dbReference type="ARBA" id="ARBA00012543"/>
    </source>
</evidence>
<dbReference type="KEGG" id="dfn:CVE23_04070"/>
<evidence type="ECO:0000256" key="6">
    <source>
        <dbReference type="ARBA" id="ARBA00022692"/>
    </source>
</evidence>
<dbReference type="RefSeq" id="WP_100848953.1">
    <property type="nucleotide sequence ID" value="NZ_BMJF01000003.1"/>
</dbReference>
<evidence type="ECO:0000256" key="1">
    <source>
        <dbReference type="ARBA" id="ARBA00004651"/>
    </source>
</evidence>
<name>A0A2K8QJH3_9GAMM</name>
<dbReference type="EMBL" id="CP025003">
    <property type="protein sequence ID" value="ATZ93225.1"/>
    <property type="molecule type" value="Genomic_DNA"/>
</dbReference>
<feature type="transmembrane region" description="Helical" evidence="10">
    <location>
        <begin position="397"/>
        <end position="417"/>
    </location>
</feature>
<feature type="transmembrane region" description="Helical" evidence="10">
    <location>
        <begin position="460"/>
        <end position="480"/>
    </location>
</feature>
<dbReference type="GO" id="GO:0030428">
    <property type="term" value="C:cell septum"/>
    <property type="evidence" value="ECO:0007669"/>
    <property type="project" value="TreeGrafter"/>
</dbReference>
<comment type="subcellular location">
    <subcellularLocation>
        <location evidence="1">Cell membrane</location>
        <topology evidence="1">Multi-pass membrane protein</topology>
    </subcellularLocation>
</comment>
<keyword evidence="12" id="KW-1185">Reference proteome</keyword>
<evidence type="ECO:0000256" key="4">
    <source>
        <dbReference type="ARBA" id="ARBA00022676"/>
    </source>
</evidence>
<dbReference type="GO" id="GO:0071555">
    <property type="term" value="P:cell wall organization"/>
    <property type="evidence" value="ECO:0007669"/>
    <property type="project" value="UniProtKB-KW"/>
</dbReference>
<keyword evidence="4" id="KW-0328">Glycosyltransferase</keyword>
<dbReference type="GO" id="GO:0005886">
    <property type="term" value="C:plasma membrane"/>
    <property type="evidence" value="ECO:0007669"/>
    <property type="project" value="UniProtKB-SubCell"/>
</dbReference>
<dbReference type="SUPFAM" id="SSF53448">
    <property type="entry name" value="Nucleotide-diphospho-sugar transferases"/>
    <property type="match status" value="1"/>
</dbReference>
<dbReference type="GO" id="GO:0006031">
    <property type="term" value="P:chitin biosynthetic process"/>
    <property type="evidence" value="ECO:0007669"/>
    <property type="project" value="TreeGrafter"/>
</dbReference>
<dbReference type="PANTHER" id="PTHR22914">
    <property type="entry name" value="CHITIN SYNTHASE"/>
    <property type="match status" value="1"/>
</dbReference>
<dbReference type="GeneID" id="66563518"/>
<proteinExistence type="predicted"/>
<keyword evidence="7 10" id="KW-1133">Transmembrane helix</keyword>
<keyword evidence="6 10" id="KW-0812">Transmembrane</keyword>
<keyword evidence="5" id="KW-0808">Transferase</keyword>
<feature type="transmembrane region" description="Helical" evidence="10">
    <location>
        <begin position="429"/>
        <end position="448"/>
    </location>
</feature>
<reference evidence="12" key="1">
    <citation type="journal article" date="2018" name="Genome Announc.">
        <title>Complete genome sequence of a Dickeya fangzhongdai type strain causing bleeding canker of pear tree trunks.</title>
        <authorList>
            <person name="Zhao Y."/>
            <person name="Tian Y."/>
            <person name="Li X."/>
            <person name="Hu B."/>
        </authorList>
    </citation>
    <scope>NUCLEOTIDE SEQUENCE [LARGE SCALE GENOMIC DNA]</scope>
    <source>
        <strain evidence="12">DSM 101947</strain>
    </source>
</reference>
<dbReference type="EC" id="2.4.1.16" evidence="2"/>
<evidence type="ECO:0000313" key="12">
    <source>
        <dbReference type="Proteomes" id="UP000231901"/>
    </source>
</evidence>
<evidence type="ECO:0000256" key="5">
    <source>
        <dbReference type="ARBA" id="ARBA00022679"/>
    </source>
</evidence>
<dbReference type="Pfam" id="PF01644">
    <property type="entry name" value="Chitin_synth_1"/>
    <property type="match status" value="1"/>
</dbReference>
<sequence length="632" mass="70509">MLTRMTLMNRISPALAVGNRAMPQTDTFAVAIEALPEGRLIYPRHLPATSKIMACVTLYNEPPAALLNTLTALCASQFSTTLEDAPSPSLVICMVTDGEAALHPQTRAQLSSLGFDLSSPSPPSDADNNMGNQLALQCLILSASEILPPSPRISPTQNALSSVTLVLALKHHNRGKLDSHSWFFRHICRLITPSYALQIDTGSVPDAHCLSRLHDYLEEHHHCGAVTARILTPPPTDRRLILNWQYGDFWWEKITDWPVNQRLGYMEVVPGQCSLIRYATFSMPSSTTSSPLQRYLRGLHPQGLLEHNQFLAEDRVLGFEIVRESIPPSTTEYRSDAMLETDPCHTFAELVRQRRRWINSTLAVRATTLLALPGLWRQNTLSLTRKRQIIASLFWNYSQLLLLFLFPSLFSVLGAMSTESFVPASLSEAARYVAAGSLLGLWCGVLWLSRIYSVNTPTGVRLHSFAISMMGLIINLIMLINISNHPVPGSFLLLVPLLALLLSSSRNLNTLWRVAVFYLPSLPFFHFYLTSYSVANFSDISWGTKGLTQQTRLSQPGAWSRQRDILLCAWVGCNTVLTFSMLVLGQQASTTFVSIFILFMLARYLCAALCSRLTERILLFCASRVLSTRQPQ</sequence>
<dbReference type="InterPro" id="IPR004835">
    <property type="entry name" value="Chitin_synth"/>
</dbReference>
<protein>
    <recommendedName>
        <fullName evidence="2">chitin synthase</fullName>
        <ecNumber evidence="2">2.4.1.16</ecNumber>
    </recommendedName>
</protein>
<dbReference type="AlphaFoldDB" id="A0A2K8QJH3"/>
<feature type="transmembrane region" description="Helical" evidence="10">
    <location>
        <begin position="486"/>
        <end position="503"/>
    </location>
</feature>
<evidence type="ECO:0000256" key="10">
    <source>
        <dbReference type="SAM" id="Phobius"/>
    </source>
</evidence>
<keyword evidence="3" id="KW-1003">Cell membrane</keyword>
<accession>A0A2K8QJH3</accession>
<dbReference type="InterPro" id="IPR029044">
    <property type="entry name" value="Nucleotide-diphossugar_trans"/>
</dbReference>
<evidence type="ECO:0000256" key="7">
    <source>
        <dbReference type="ARBA" id="ARBA00022989"/>
    </source>
</evidence>
<keyword evidence="9" id="KW-0961">Cell wall biogenesis/degradation</keyword>
<evidence type="ECO:0000256" key="8">
    <source>
        <dbReference type="ARBA" id="ARBA00023136"/>
    </source>
</evidence>
<evidence type="ECO:0000256" key="9">
    <source>
        <dbReference type="ARBA" id="ARBA00023316"/>
    </source>
</evidence>
<dbReference type="GO" id="GO:0004100">
    <property type="term" value="F:chitin synthase activity"/>
    <property type="evidence" value="ECO:0007669"/>
    <property type="project" value="UniProtKB-EC"/>
</dbReference>